<evidence type="ECO:0000259" key="5">
    <source>
        <dbReference type="Pfam" id="PF02782"/>
    </source>
</evidence>
<dbReference type="Proteomes" id="UP000053523">
    <property type="component" value="Unassembled WGS sequence"/>
</dbReference>
<dbReference type="InterPro" id="IPR050406">
    <property type="entry name" value="FGGY_Carb_Kinase"/>
</dbReference>
<evidence type="ECO:0000259" key="4">
    <source>
        <dbReference type="Pfam" id="PF00370"/>
    </source>
</evidence>
<dbReference type="GO" id="GO:0005975">
    <property type="term" value="P:carbohydrate metabolic process"/>
    <property type="evidence" value="ECO:0007669"/>
    <property type="project" value="InterPro"/>
</dbReference>
<evidence type="ECO:0000313" key="7">
    <source>
        <dbReference type="Proteomes" id="UP000053523"/>
    </source>
</evidence>
<keyword evidence="3" id="KW-0418">Kinase</keyword>
<comment type="caution">
    <text evidence="6">The sequence shown here is derived from an EMBL/GenBank/DDBJ whole genome shotgun (WGS) entry which is preliminary data.</text>
</comment>
<evidence type="ECO:0000256" key="3">
    <source>
        <dbReference type="ARBA" id="ARBA00022777"/>
    </source>
</evidence>
<evidence type="ECO:0000313" key="6">
    <source>
        <dbReference type="EMBL" id="PNN29913.1"/>
    </source>
</evidence>
<dbReference type="PANTHER" id="PTHR43095:SF5">
    <property type="entry name" value="XYLULOSE KINASE"/>
    <property type="match status" value="1"/>
</dbReference>
<sequence length="536" mass="60028">MDNTQIKQFIEDGHLTVGIEFGSTRIKAIAIDDQCQTLATGSFEWENSYHNGYWTYSMNDAWVGIQKAYGAMTQELKEKYDATVKQLASLGISGMMHGYLPFDDNDDLLIPFRTWRNNNANKAAEILREDFQVNIPERWSIAQLYQSALDQEAHVEKVSYMTTLAGYIHWYLTDEKVLGIGDASGMFPIDSETQDYRDDIIERFNKKFSEKGYTQDVRDILPKVVVAGEYAGRLTETGAKLVDPNGELQAGCPLCAPEADADTGMVATNSVVPRTGNISAGTSIFSMIVLEKPIKDVYPEVDIVTTPDGYEVAMIHANNCTSDINAWVDLFGEVFETMGVKYDKGELFTKLFERALKGDEDLGKLLSYGYISGEFITDVQHGYPMFVRSVDSNFNLANLMKTHIYSAFSTLKIGIDLLKERENIHIDSMFGHGGIFKTEKVAQSFLAAALDSPVRVMQTASEGGAWGIAVLARYMIETETSNLATYLNDFAFKGTESMTIEPTKDEVASFEQYTERFKQGIPLERLAHEQFNSEQK</sequence>
<dbReference type="PANTHER" id="PTHR43095">
    <property type="entry name" value="SUGAR KINASE"/>
    <property type="match status" value="1"/>
</dbReference>
<evidence type="ECO:0000256" key="2">
    <source>
        <dbReference type="ARBA" id="ARBA00022679"/>
    </source>
</evidence>
<name>A0A2K0AY21_STAHA</name>
<dbReference type="Pfam" id="PF02782">
    <property type="entry name" value="FGGY_C"/>
    <property type="match status" value="1"/>
</dbReference>
<dbReference type="CDD" id="cd07809">
    <property type="entry name" value="ASKHA_NBD_FGGY_BaXK-like"/>
    <property type="match status" value="1"/>
</dbReference>
<accession>A0A2K0AY21</accession>
<reference evidence="6 7" key="1">
    <citation type="submission" date="2017-12" db="EMBL/GenBank/DDBJ databases">
        <title>FDA dAtabase for Regulatory Grade micrObial Sequences (FDA-ARGOS): Supporting development and validation of Infectious Disease Dx tests.</title>
        <authorList>
            <person name="Hoffmann M."/>
            <person name="Allard M."/>
            <person name="Evans P."/>
            <person name="Brown E."/>
            <person name="Tallon L."/>
            <person name="Sadzewicz L."/>
            <person name="Sengamalay N."/>
            <person name="Ott S."/>
            <person name="Godinez A."/>
            <person name="Nagaraj S."/>
            <person name="Vavikolanu K."/>
            <person name="Aluvathingal J."/>
            <person name="Nadendla S."/>
            <person name="Sichtig H."/>
        </authorList>
    </citation>
    <scope>NUCLEOTIDE SEQUENCE [LARGE SCALE GENOMIC DNA]</scope>
    <source>
        <strain evidence="6 7">FDAARGOS_148</strain>
    </source>
</reference>
<dbReference type="AlphaFoldDB" id="A0A2K0AY21"/>
<organism evidence="6 7">
    <name type="scientific">Staphylococcus haemolyticus</name>
    <dbReference type="NCBI Taxonomy" id="1283"/>
    <lineage>
        <taxon>Bacteria</taxon>
        <taxon>Bacillati</taxon>
        <taxon>Bacillota</taxon>
        <taxon>Bacilli</taxon>
        <taxon>Bacillales</taxon>
        <taxon>Staphylococcaceae</taxon>
        <taxon>Staphylococcus</taxon>
    </lineage>
</organism>
<dbReference type="Gene3D" id="3.30.420.40">
    <property type="match status" value="2"/>
</dbReference>
<dbReference type="SUPFAM" id="SSF53067">
    <property type="entry name" value="Actin-like ATPase domain"/>
    <property type="match status" value="2"/>
</dbReference>
<comment type="similarity">
    <text evidence="1">Belongs to the FGGY kinase family.</text>
</comment>
<dbReference type="RefSeq" id="WP_145426113.1">
    <property type="nucleotide sequence ID" value="NZ_VEGW01000002.1"/>
</dbReference>
<dbReference type="EMBL" id="LORN02000006">
    <property type="protein sequence ID" value="PNN29913.1"/>
    <property type="molecule type" value="Genomic_DNA"/>
</dbReference>
<proteinExistence type="inferred from homology"/>
<feature type="domain" description="Carbohydrate kinase FGGY N-terminal" evidence="4">
    <location>
        <begin position="16"/>
        <end position="241"/>
    </location>
</feature>
<feature type="domain" description="Carbohydrate kinase FGGY C-terminal" evidence="5">
    <location>
        <begin position="277"/>
        <end position="474"/>
    </location>
</feature>
<dbReference type="GO" id="GO:0016301">
    <property type="term" value="F:kinase activity"/>
    <property type="evidence" value="ECO:0007669"/>
    <property type="project" value="UniProtKB-KW"/>
</dbReference>
<gene>
    <name evidence="6" type="ORF">AL503_001055</name>
</gene>
<protein>
    <submittedName>
        <fullName evidence="6">ATPase</fullName>
    </submittedName>
</protein>
<evidence type="ECO:0000256" key="1">
    <source>
        <dbReference type="ARBA" id="ARBA00009156"/>
    </source>
</evidence>
<dbReference type="Pfam" id="PF00370">
    <property type="entry name" value="FGGY_N"/>
    <property type="match status" value="1"/>
</dbReference>
<dbReference type="InterPro" id="IPR018485">
    <property type="entry name" value="FGGY_C"/>
</dbReference>
<keyword evidence="2" id="KW-0808">Transferase</keyword>
<dbReference type="InterPro" id="IPR018484">
    <property type="entry name" value="FGGY_N"/>
</dbReference>
<dbReference type="InterPro" id="IPR043129">
    <property type="entry name" value="ATPase_NBD"/>
</dbReference>